<sequence>MEANSELFISQHLNELEIRFANGNVDGFEICFESVSDYIEKLPKAFLTVLKSITKHDYDQILSLNISDLDLKIIENEDRQQLPCVCFQENVADEPLLTYGRQLLLLFVGVSALQTFLRENSSGPPCGSNEDFPLCTSVFNDLPCDALLSENGEFVSDNAIHKNVFLLSSIFLSAASQIQGGSLTCGWWDIRRLFVHQRLLPDRVPRLHDQAVKLIAETSQSKWINEEENSLSKLLFSIEASQLHLYYHEVSSARKLVDSAKSLAGLDINLGGAYGKRTYFQQKAVAQLTVKLGRTRLLGGALPMGDCYVPKDLQLEDDTVLNKVSFTDIEANEVESLSPEEQIVLLGHCLLVKRSEASDLLLQEQVMSYVNCLLDQPKVWSIYITALILRCKLEKERSRRIERSLMQLESVVDSLRGKEPPFSKRALMLFSTAFPMMWTLEKELADVQLSIGATKSALAIYEKLKLWQDVVLCLQLLGRTSQAETVVREQLQKQETPLLWCLLGDILDDPEMYLKADELSNGKNARCQRALGYYYFKRKDWKQCIFHFNKSLEINHLQSGVWYSLGYATIQVEDYAQAAKAYRQVVILDPDNFEAWNNLSNAYIRTKQKDRAWRALQEALKCNYEEWRVWENFLVVSVDLGAFEEVIRSWHRLIDIKGKYLDPEVLNILVRAINEDLPDMCGHPTSRLRKQALELLGRISSVVPNDCCIWRCYSALQCPDIDASSDVESVEKALLHQQKAMRHCNLSGPGDFESFKRVLEVVGRSVELTLKLAHLLEAGDTRIGRYKASTRLTAQSMVTKVKNGLGDLSSEDSDKLKELLEPVQKLLGELQAL</sequence>
<keyword evidence="2 4" id="KW-0802">TPR repeat</keyword>
<gene>
    <name evidence="5" type="ORF">JTE90_000901</name>
</gene>
<comment type="caution">
    <text evidence="5">The sequence shown here is derived from an EMBL/GenBank/DDBJ whole genome shotgun (WGS) entry which is preliminary data.</text>
</comment>
<dbReference type="EMBL" id="JAFNEN010000024">
    <property type="protein sequence ID" value="KAG8199809.1"/>
    <property type="molecule type" value="Genomic_DNA"/>
</dbReference>
<keyword evidence="1" id="KW-0677">Repeat</keyword>
<dbReference type="AlphaFoldDB" id="A0AAV6VVN0"/>
<dbReference type="PANTHER" id="PTHR16193:SF0">
    <property type="entry name" value="TETRATRICOPEPTIDE REPEAT PROTEIN 27"/>
    <property type="match status" value="1"/>
</dbReference>
<dbReference type="Proteomes" id="UP000827092">
    <property type="component" value="Unassembled WGS sequence"/>
</dbReference>
<dbReference type="InterPro" id="IPR019734">
    <property type="entry name" value="TPR_rpt"/>
</dbReference>
<organism evidence="5 6">
    <name type="scientific">Oedothorax gibbosus</name>
    <dbReference type="NCBI Taxonomy" id="931172"/>
    <lineage>
        <taxon>Eukaryota</taxon>
        <taxon>Metazoa</taxon>
        <taxon>Ecdysozoa</taxon>
        <taxon>Arthropoda</taxon>
        <taxon>Chelicerata</taxon>
        <taxon>Arachnida</taxon>
        <taxon>Araneae</taxon>
        <taxon>Araneomorphae</taxon>
        <taxon>Entelegynae</taxon>
        <taxon>Araneoidea</taxon>
        <taxon>Linyphiidae</taxon>
        <taxon>Erigoninae</taxon>
        <taxon>Oedothorax</taxon>
    </lineage>
</organism>
<dbReference type="PANTHER" id="PTHR16193">
    <property type="entry name" value="TETRATRICOPEPTIDE REPEAT PROTEIN 27"/>
    <property type="match status" value="1"/>
</dbReference>
<evidence type="ECO:0000256" key="2">
    <source>
        <dbReference type="ARBA" id="ARBA00022803"/>
    </source>
</evidence>
<evidence type="ECO:0000256" key="4">
    <source>
        <dbReference type="PROSITE-ProRule" id="PRU00339"/>
    </source>
</evidence>
<evidence type="ECO:0000256" key="1">
    <source>
        <dbReference type="ARBA" id="ARBA00022737"/>
    </source>
</evidence>
<evidence type="ECO:0000313" key="6">
    <source>
        <dbReference type="Proteomes" id="UP000827092"/>
    </source>
</evidence>
<name>A0AAV6VVN0_9ARAC</name>
<proteinExistence type="inferred from homology"/>
<dbReference type="Pfam" id="PF14559">
    <property type="entry name" value="TPR_19"/>
    <property type="match status" value="1"/>
</dbReference>
<protein>
    <recommendedName>
        <fullName evidence="7">Tetratricopeptide repeat protein 27</fullName>
    </recommendedName>
</protein>
<dbReference type="InterPro" id="IPR011990">
    <property type="entry name" value="TPR-like_helical_dom_sf"/>
</dbReference>
<feature type="repeat" description="TPR" evidence="4">
    <location>
        <begin position="559"/>
        <end position="592"/>
    </location>
</feature>
<reference evidence="5 6" key="1">
    <citation type="journal article" date="2022" name="Nat. Ecol. Evol.">
        <title>A masculinizing supergene underlies an exaggerated male reproductive morph in a spider.</title>
        <authorList>
            <person name="Hendrickx F."/>
            <person name="De Corte Z."/>
            <person name="Sonet G."/>
            <person name="Van Belleghem S.M."/>
            <person name="Kostlbacher S."/>
            <person name="Vangestel C."/>
        </authorList>
    </citation>
    <scope>NUCLEOTIDE SEQUENCE [LARGE SCALE GENOMIC DNA]</scope>
    <source>
        <strain evidence="5">W744_W776</strain>
    </source>
</reference>
<evidence type="ECO:0000256" key="3">
    <source>
        <dbReference type="ARBA" id="ARBA00024020"/>
    </source>
</evidence>
<dbReference type="SUPFAM" id="SSF48452">
    <property type="entry name" value="TPR-like"/>
    <property type="match status" value="1"/>
</dbReference>
<dbReference type="Gene3D" id="1.25.40.10">
    <property type="entry name" value="Tetratricopeptide repeat domain"/>
    <property type="match status" value="1"/>
</dbReference>
<evidence type="ECO:0000313" key="5">
    <source>
        <dbReference type="EMBL" id="KAG8199809.1"/>
    </source>
</evidence>
<keyword evidence="6" id="KW-1185">Reference proteome</keyword>
<dbReference type="InterPro" id="IPR044244">
    <property type="entry name" value="TTC27/Emw1"/>
</dbReference>
<dbReference type="SMART" id="SM00028">
    <property type="entry name" value="TPR"/>
    <property type="match status" value="3"/>
</dbReference>
<comment type="similarity">
    <text evidence="3">Belongs to the TTC27 family.</text>
</comment>
<evidence type="ECO:0008006" key="7">
    <source>
        <dbReference type="Google" id="ProtNLM"/>
    </source>
</evidence>
<dbReference type="PROSITE" id="PS50005">
    <property type="entry name" value="TPR"/>
    <property type="match status" value="1"/>
</dbReference>
<accession>A0AAV6VVN0</accession>